<gene>
    <name evidence="4" type="primary">27</name>
    <name evidence="4" type="ORF">SEA_DAREDEVIL_27</name>
</gene>
<dbReference type="KEGG" id="vg:54998017"/>
<protein>
    <submittedName>
        <fullName evidence="4">Tape measure protein</fullName>
    </submittedName>
</protein>
<evidence type="ECO:0000313" key="5">
    <source>
        <dbReference type="Proteomes" id="UP000257597"/>
    </source>
</evidence>
<keyword evidence="3" id="KW-1133">Transmembrane helix</keyword>
<feature type="compositionally biased region" description="Polar residues" evidence="2">
    <location>
        <begin position="763"/>
        <end position="773"/>
    </location>
</feature>
<proteinExistence type="predicted"/>
<evidence type="ECO:0000313" key="4">
    <source>
        <dbReference type="EMBL" id="AXH70415.1"/>
    </source>
</evidence>
<dbReference type="GeneID" id="54998017"/>
<dbReference type="Proteomes" id="UP000257597">
    <property type="component" value="Segment"/>
</dbReference>
<accession>A0A345MIN4</accession>
<keyword evidence="3" id="KW-0472">Membrane</keyword>
<dbReference type="CDD" id="cd13402">
    <property type="entry name" value="LT_TF-like"/>
    <property type="match status" value="1"/>
</dbReference>
<dbReference type="InterPro" id="IPR023346">
    <property type="entry name" value="Lysozyme-like_dom_sf"/>
</dbReference>
<reference evidence="5" key="1">
    <citation type="submission" date="2018-07" db="EMBL/GenBank/DDBJ databases">
        <authorList>
            <person name="Quirk P.G."/>
            <person name="Krulwich T.A."/>
        </authorList>
    </citation>
    <scope>NUCLEOTIDE SEQUENCE [LARGE SCALE GENOMIC DNA]</scope>
</reference>
<keyword evidence="1" id="KW-0175">Coiled coil</keyword>
<keyword evidence="3" id="KW-0812">Transmembrane</keyword>
<sequence>MALNRYQAGTAWIRVTPDFRDFGKKLERQVQDNLNSVAARAKVDTKSIDRARAEMRALSKETVTPGIEPKVNKKALAQAERLLDGLDAKRRTAVVTAEVNKIKAEQELSRLTKRQRVVIEADVDGKSVTKNFDKIRTEISKRMAKEGPLTDAGAKAISQALRRALKTDVASAALLPHKREWDAATREAKRLQGIINSGRVIDPREIEKASDAIVKAARERTKAEKDYADAQRAAVKHTRELEDTSAKLTSHERAQAHWATKRAKANKVAEQASKQIAKAPEAEAEQLARIDRLRKARERADEKVANHPATATWENRNKTQQLEIDRQARAVARLAKAEDDLRIMREDVAVAEARRNRSTDSVKTYDRRLRAAEAIIEQEKGLVKRARTMANQAEDAMETAAVKRERAQDKYAQALANHEEARLGAIAKAENELASVRAAHTEAINREAAASARYNQLLPQQTHEARRLADSLKRLRSQSLSTRDEVETALNRANTSLGRDRAKVDLRVDGRETDTAHNRLLERMPSHIADSRIEKDVVARQAAMKSAAAYDRTMSQLEQRTYAVRNAERALADATRQRIALEEAGQITSERGVAALEREAIAIERVTHVQRQQKVSREQADRARGSYNLASRGLEDRINLNPIQRFLDKLDHGANQVIGKINERLIFAGRLLSAVSSLGMAAAAGLAGLGAINLVPLVGSISQVVGVLGLVPAMAASAATAIAAIAVGANGIGDAFKAAAKLTDAKAKPATGGGATRGAQRTLENAQKSQARTAVQGARQIRDAEKSVTKAQKSSEDAQKDLTRARAEARDEIEDMNRSLKGLALDEEDAALSVQEARKNLRETMADPDADAIDRKRANLSYRQAIQNLDDVRRANQDTRNEVAEANRKGVEGSDKVVSAQERATAAQEGLVEAQQNLVETQQDVAQANADAADRIADAQEALAAAAAGGASAVDTAAAEFEASMERLAPNAQALVVGLLGVGDAWTEVRKRVGQNLFRGIADDVFRLANVGLPVLDKGLSNTAAGLNRGGQHILNYLASAKGLSDLDSIFTNTATSAGSFSVAISNGLQALISMAEVGTRFMPWFGQSVEDTTRRWRALADAQQANGGMEAYFARSIVRAQQLGSILGDIGGIIATTFQATSTMGLTSLTHLSMSLEQFREKLNTDAGQDGIREFFTNVREMLHAAGDLASSVWTVISNDVIPALQMVNDIMSPIIRLIAGISAGISDWAPLLRTALSAYLAFRIVKGTFGLIGTALTKVGVNISTQTGLVGALTRAWTGATTAMNGYAARAIGLNTASAAIATTTARTGALAGAMGKVSTGARNLFSFVGGPAGIAVGALVVGLTAWYGANQKLDESTKRLTENAKLAKKAQENLHDAIEGGRGKSTPEMLAATQEHVEAIVQQWQILSEAKPGKFDLFGGMVAEIATLGKSDLFNKQLDAKLDEESVRKYVDVMNDLKLTTEDIALALSGTDEQWAAFKTRLDGAGESGAAFARQMELQRYEIQQQREAIAQLEPGYLDLQASLGILADTASSTADKFDALSQAFKALIPGNEEREAVAKFGKALEDIQSKINSVRPDGGFGAELLRPDGDLDLTKGNAIVLDQAIQDGRDTIGQMQIQGADQAQIDDAWAQWTQQVETLGAAMGITGGQLDTLLEKLRATPDQVTTLVAVQGIDKAGQDLVALRAKFSDLAPGETRTIKVRLNDENSKQVIRDLGGEIEELGNGQVAVTIDEATFNDGFDRTVAKIQALNLIKSTATVDLDTGQLRLEAGQAANIVNLLDQYKADPVARLLIDQLQANSAVAITSLDSIERTEPNPVVDANIQPLKDKVAEAKRDLDGLATPWDMLTAIHAPMPDGSRPTPEVMEQRQREWAQKHGQAPTGPAPESGVPGVLQPGDFAKPRKPGNYRGGRIPGFSIGGMLPTSGPGTQTRDGIYAVGPDGLPRAMVNGGEWVINPAMSQKYSALLALINADKLTGFANGGTLPGGKPKQGAGIQLGPVGDPFAAMVQGVGQLGSMFTSALDGEAIPAWTQFAAQLQAGATSFINPALTGVSTMVTALGQKFPEVGGLITPAWQTMSDAILAAKTTTIDPVFSGIQGGLTTVEGAFTNGVNNIRTQWAGIQEATAAPVRFTIGTVFNDGLVGMWNSVADLIGATKMNPYVAKFATGGVLPGYTPGRDVHEFYSPSLGELHLSGGEAIMRPEWTRAMGGPAAVDKMNQDARAGKLKPIHGDPAVYRNGGVFGRFASGGTIANGSEITSPIQRVMWDAVRTAFPNVVLSSGTRYADVGSGFDNHMGQRALDLTGPMPEIARWIYQLNKVQPVEELIHAPLNGWQNLKAGQPLNYGAGTDADHLDHVHWAMASMRSFAGKLVSMAMGNGPLSQAAVISPEEMVRNTLAPMKDELATKVAGGKFPGQIGTLPAKVAESMTKSIEAKAIQLAKEMGLYNGPAIAGGGNVERWRPMVIAALKKQGFEPSKRNQDLMLSQIGSESGGDPNAINLWDSNAQAGYPSQGILQTIPSTFEANRDPSIPGGITDPWANMNAALRYYRGKYGPDLGAQWGQGHGYDRGGIFEDGTFGFNTSGKPEAVFTNKQFLMLDKLVESLLNPKMFARLTGETPVAANGAKVAPKATEVDPEYIALGENPEAVSPEVAEMYKKYGTPVPGTKKKDDPKATDPAAPADPATPATPPAVPTPADPNAPVDPKTGNPPLPTDPKATAPTTPPSTTNPQIPGADPTKPTVPEEPVDPLDSYNGPFSDILKKGRLIGQAAQGLASPDGLARIGDIDHDYKKAKAAKQRLAVATKYRTDAEGLVSRLRAEGKEKEAAEVEAGIAAKERELAGGDPQKIAELASLADGEPASETFRLQAEESFKQYLAENAIGISESVVSAGIGAAGNSGAGDIIINGGIRTNSWNDAQRKIERTRKRQSRQSARAGFR</sequence>
<name>A0A345MIN4_9CAUD</name>
<feature type="compositionally biased region" description="Low complexity" evidence="2">
    <location>
        <begin position="2713"/>
        <end position="2731"/>
    </location>
</feature>
<feature type="compositionally biased region" description="Low complexity" evidence="2">
    <location>
        <begin position="2674"/>
        <end position="2684"/>
    </location>
</feature>
<feature type="compositionally biased region" description="Pro residues" evidence="2">
    <location>
        <begin position="2685"/>
        <end position="2697"/>
    </location>
</feature>
<feature type="region of interest" description="Disordered" evidence="2">
    <location>
        <begin position="1856"/>
        <end position="1936"/>
    </location>
</feature>
<feature type="region of interest" description="Disordered" evidence="2">
    <location>
        <begin position="2913"/>
        <end position="2936"/>
    </location>
</feature>
<feature type="compositionally biased region" description="Basic and acidic residues" evidence="2">
    <location>
        <begin position="780"/>
        <end position="810"/>
    </location>
</feature>
<dbReference type="SUPFAM" id="SSF53955">
    <property type="entry name" value="Lysozyme-like"/>
    <property type="match status" value="1"/>
</dbReference>
<feature type="coiled-coil region" evidence="1">
    <location>
        <begin position="327"/>
        <end position="446"/>
    </location>
</feature>
<feature type="region of interest" description="Disordered" evidence="2">
    <location>
        <begin position="2658"/>
        <end position="2754"/>
    </location>
</feature>
<dbReference type="EMBL" id="MH590603">
    <property type="protein sequence ID" value="AXH70415.1"/>
    <property type="molecule type" value="Genomic_DNA"/>
</dbReference>
<evidence type="ECO:0000256" key="3">
    <source>
        <dbReference type="SAM" id="Phobius"/>
    </source>
</evidence>
<feature type="coiled-coil region" evidence="1">
    <location>
        <begin position="206"/>
        <end position="247"/>
    </location>
</feature>
<dbReference type="RefSeq" id="YP_009807141.1">
    <property type="nucleotide sequence ID" value="NC_048021.1"/>
</dbReference>
<keyword evidence="5" id="KW-1185">Reference proteome</keyword>
<evidence type="ECO:0000256" key="1">
    <source>
        <dbReference type="SAM" id="Coils"/>
    </source>
</evidence>
<feature type="transmembrane region" description="Helical" evidence="3">
    <location>
        <begin position="671"/>
        <end position="692"/>
    </location>
</feature>
<evidence type="ECO:0000256" key="2">
    <source>
        <dbReference type="SAM" id="MobiDB-lite"/>
    </source>
</evidence>
<organism evidence="4 5">
    <name type="scientific">Gordonia phage Daredevil</name>
    <dbReference type="NCBI Taxonomy" id="2283286"/>
    <lineage>
        <taxon>Viruses</taxon>
        <taxon>Duplodnaviria</taxon>
        <taxon>Heunggongvirae</taxon>
        <taxon>Uroviricota</taxon>
        <taxon>Caudoviricetes</taxon>
        <taxon>Daredevilvirus</taxon>
        <taxon>Daredevilvirus daredevil</taxon>
    </lineage>
</organism>
<feature type="coiled-coil region" evidence="1">
    <location>
        <begin position="862"/>
        <end position="931"/>
    </location>
</feature>
<feature type="transmembrane region" description="Helical" evidence="3">
    <location>
        <begin position="704"/>
        <end position="727"/>
    </location>
</feature>
<feature type="region of interest" description="Disordered" evidence="2">
    <location>
        <begin position="747"/>
        <end position="810"/>
    </location>
</feature>
<feature type="compositionally biased region" description="Basic and acidic residues" evidence="2">
    <location>
        <begin position="1868"/>
        <end position="1877"/>
    </location>
</feature>